<dbReference type="Proteomes" id="UP000092666">
    <property type="component" value="Unassembled WGS sequence"/>
</dbReference>
<evidence type="ECO:0000313" key="2">
    <source>
        <dbReference type="EMBL" id="OCF33897.1"/>
    </source>
</evidence>
<feature type="compositionally biased region" description="Low complexity" evidence="1">
    <location>
        <begin position="14"/>
        <end position="33"/>
    </location>
</feature>
<dbReference type="AlphaFoldDB" id="A0A1B9GSD1"/>
<proteinExistence type="predicted"/>
<reference evidence="3" key="2">
    <citation type="submission" date="2013-12" db="EMBL/GenBank/DDBJ databases">
        <title>Evolution of pathogenesis and genome organization in the Tremellales.</title>
        <authorList>
            <person name="Cuomo C."/>
            <person name="Litvintseva A."/>
            <person name="Heitman J."/>
            <person name="Chen Y."/>
            <person name="Sun S."/>
            <person name="Springer D."/>
            <person name="Dromer F."/>
            <person name="Young S."/>
            <person name="Zeng Q."/>
            <person name="Chapman S."/>
            <person name="Gujja S."/>
            <person name="Saif S."/>
            <person name="Birren B."/>
        </authorList>
    </citation>
    <scope>NUCLEOTIDE SEQUENCE [LARGE SCALE GENOMIC DNA]</scope>
    <source>
        <strain evidence="3">BCC8398</strain>
    </source>
</reference>
<dbReference type="EMBL" id="KI669502">
    <property type="protein sequence ID" value="OCF33897.1"/>
    <property type="molecule type" value="Genomic_DNA"/>
</dbReference>
<accession>A0A1B9GSD1</accession>
<name>A0A1B9GSD1_9TREE</name>
<feature type="region of interest" description="Disordered" evidence="1">
    <location>
        <begin position="1"/>
        <end position="197"/>
    </location>
</feature>
<feature type="compositionally biased region" description="Basic and acidic residues" evidence="1">
    <location>
        <begin position="178"/>
        <end position="191"/>
    </location>
</feature>
<feature type="compositionally biased region" description="Basic and acidic residues" evidence="1">
    <location>
        <begin position="49"/>
        <end position="58"/>
    </location>
</feature>
<gene>
    <name evidence="2" type="ORF">I316_04239</name>
</gene>
<feature type="compositionally biased region" description="Gly residues" evidence="1">
    <location>
        <begin position="138"/>
        <end position="174"/>
    </location>
</feature>
<feature type="compositionally biased region" description="Gly residues" evidence="1">
    <location>
        <begin position="62"/>
        <end position="71"/>
    </location>
</feature>
<feature type="compositionally biased region" description="Polar residues" evidence="1">
    <location>
        <begin position="100"/>
        <end position="109"/>
    </location>
</feature>
<keyword evidence="3" id="KW-1185">Reference proteome</keyword>
<evidence type="ECO:0000313" key="3">
    <source>
        <dbReference type="Proteomes" id="UP000092666"/>
    </source>
</evidence>
<sequence length="197" mass="20223">MDPSAFGLPMAFGKQQQQPAASTSTSSSSTQLPSKPPAQRGGHTGRGSRGNDGRERGRGRGRGGFGQGSGPGEMSIGDGPRNHPVFNNGVKRPDPPSPGDATTSLNQNIPPHHRNQQQSFPASDRGWSDRGRGRGRGRGGGGDGGRGRGRGGGRGGFGGHGSQGDHGGGGGGGFYKDSFAEDPWKELEAQRARQKSG</sequence>
<reference evidence="2 3" key="1">
    <citation type="submission" date="2013-07" db="EMBL/GenBank/DDBJ databases">
        <title>The Genome Sequence of Cryptococcus heveanensis BCC8398.</title>
        <authorList>
            <consortium name="The Broad Institute Genome Sequencing Platform"/>
            <person name="Cuomo C."/>
            <person name="Litvintseva A."/>
            <person name="Chen Y."/>
            <person name="Heitman J."/>
            <person name="Sun S."/>
            <person name="Springer D."/>
            <person name="Dromer F."/>
            <person name="Young S.K."/>
            <person name="Zeng Q."/>
            <person name="Gargeya S."/>
            <person name="Fitzgerald M."/>
            <person name="Abouelleil A."/>
            <person name="Alvarado L."/>
            <person name="Berlin A.M."/>
            <person name="Chapman S.B."/>
            <person name="Dewar J."/>
            <person name="Goldberg J."/>
            <person name="Griggs A."/>
            <person name="Gujja S."/>
            <person name="Hansen M."/>
            <person name="Howarth C."/>
            <person name="Imamovic A."/>
            <person name="Larimer J."/>
            <person name="McCowan C."/>
            <person name="Murphy C."/>
            <person name="Pearson M."/>
            <person name="Priest M."/>
            <person name="Roberts A."/>
            <person name="Saif S."/>
            <person name="Shea T."/>
            <person name="Sykes S."/>
            <person name="Wortman J."/>
            <person name="Nusbaum C."/>
            <person name="Birren B."/>
        </authorList>
    </citation>
    <scope>NUCLEOTIDE SEQUENCE [LARGE SCALE GENOMIC DNA]</scope>
    <source>
        <strain evidence="2 3">BCC8398</strain>
    </source>
</reference>
<evidence type="ECO:0000256" key="1">
    <source>
        <dbReference type="SAM" id="MobiDB-lite"/>
    </source>
</evidence>
<dbReference type="OrthoDB" id="2565074at2759"/>
<organism evidence="2 3">
    <name type="scientific">Kwoniella heveanensis BCC8398</name>
    <dbReference type="NCBI Taxonomy" id="1296120"/>
    <lineage>
        <taxon>Eukaryota</taxon>
        <taxon>Fungi</taxon>
        <taxon>Dikarya</taxon>
        <taxon>Basidiomycota</taxon>
        <taxon>Agaricomycotina</taxon>
        <taxon>Tremellomycetes</taxon>
        <taxon>Tremellales</taxon>
        <taxon>Cryptococcaceae</taxon>
        <taxon>Kwoniella</taxon>
    </lineage>
</organism>
<protein>
    <submittedName>
        <fullName evidence="2">Uncharacterized protein</fullName>
    </submittedName>
</protein>